<dbReference type="EMBL" id="BPLQ01001390">
    <property type="protein sequence ID" value="GIX81355.1"/>
    <property type="molecule type" value="Genomic_DNA"/>
</dbReference>
<evidence type="ECO:0000313" key="2">
    <source>
        <dbReference type="EMBL" id="GIX81355.1"/>
    </source>
</evidence>
<dbReference type="AlphaFoldDB" id="A0AAV4N951"/>
<reference evidence="2 3" key="1">
    <citation type="submission" date="2021-06" db="EMBL/GenBank/DDBJ databases">
        <title>Caerostris darwini draft genome.</title>
        <authorList>
            <person name="Kono N."/>
            <person name="Arakawa K."/>
        </authorList>
    </citation>
    <scope>NUCLEOTIDE SEQUENCE [LARGE SCALE GENOMIC DNA]</scope>
</reference>
<proteinExistence type="predicted"/>
<name>A0AAV4N951_9ARAC</name>
<evidence type="ECO:0000256" key="1">
    <source>
        <dbReference type="SAM" id="MobiDB-lite"/>
    </source>
</evidence>
<feature type="compositionally biased region" description="Polar residues" evidence="1">
    <location>
        <begin position="1"/>
        <end position="13"/>
    </location>
</feature>
<gene>
    <name evidence="2" type="ORF">CDAR_602311</name>
</gene>
<accession>A0AAV4N951</accession>
<evidence type="ECO:0000313" key="3">
    <source>
        <dbReference type="Proteomes" id="UP001054837"/>
    </source>
</evidence>
<organism evidence="2 3">
    <name type="scientific">Caerostris darwini</name>
    <dbReference type="NCBI Taxonomy" id="1538125"/>
    <lineage>
        <taxon>Eukaryota</taxon>
        <taxon>Metazoa</taxon>
        <taxon>Ecdysozoa</taxon>
        <taxon>Arthropoda</taxon>
        <taxon>Chelicerata</taxon>
        <taxon>Arachnida</taxon>
        <taxon>Araneae</taxon>
        <taxon>Araneomorphae</taxon>
        <taxon>Entelegynae</taxon>
        <taxon>Araneoidea</taxon>
        <taxon>Araneidae</taxon>
        <taxon>Caerostris</taxon>
    </lineage>
</organism>
<keyword evidence="3" id="KW-1185">Reference proteome</keyword>
<feature type="region of interest" description="Disordered" evidence="1">
    <location>
        <begin position="1"/>
        <end position="20"/>
    </location>
</feature>
<protein>
    <submittedName>
        <fullName evidence="2">Uncharacterized protein</fullName>
    </submittedName>
</protein>
<sequence length="139" mass="15035">MCRSGTQRQNPSLSLKRIPSRGLGIHHNHDEIIRQSAYSSRFPKHPLPVCVARVSDWTAPRVNRAIGFRGRGSPKHLLPACVAGVSDWTARQVNRALGFGRGGRKGSLPLKGAADIAERAPARNSIGDYLSCLCVLCGV</sequence>
<dbReference type="Proteomes" id="UP001054837">
    <property type="component" value="Unassembled WGS sequence"/>
</dbReference>
<comment type="caution">
    <text evidence="2">The sequence shown here is derived from an EMBL/GenBank/DDBJ whole genome shotgun (WGS) entry which is preliminary data.</text>
</comment>